<gene>
    <name evidence="2" type="ORF">H9L01_01555</name>
</gene>
<dbReference type="AlphaFoldDB" id="A0A7G9RZQ3"/>
<keyword evidence="1" id="KW-1133">Transmembrane helix</keyword>
<keyword evidence="1" id="KW-0472">Membrane</keyword>
<keyword evidence="1" id="KW-0812">Transmembrane</keyword>
<protein>
    <submittedName>
        <fullName evidence="2">Uncharacterized protein</fullName>
    </submittedName>
</protein>
<name>A0A7G9RZQ3_9FIRM</name>
<accession>A0A7G9RZQ3</accession>
<evidence type="ECO:0000313" key="2">
    <source>
        <dbReference type="EMBL" id="QNN61078.1"/>
    </source>
</evidence>
<organism evidence="2 3">
    <name type="scientific">Erysipelothrix inopinata</name>
    <dbReference type="NCBI Taxonomy" id="225084"/>
    <lineage>
        <taxon>Bacteria</taxon>
        <taxon>Bacillati</taxon>
        <taxon>Bacillota</taxon>
        <taxon>Erysipelotrichia</taxon>
        <taxon>Erysipelotrichales</taxon>
        <taxon>Erysipelotrichaceae</taxon>
        <taxon>Erysipelothrix</taxon>
    </lineage>
</organism>
<evidence type="ECO:0000313" key="3">
    <source>
        <dbReference type="Proteomes" id="UP000515928"/>
    </source>
</evidence>
<evidence type="ECO:0000256" key="1">
    <source>
        <dbReference type="SAM" id="Phobius"/>
    </source>
</evidence>
<reference evidence="2 3" key="1">
    <citation type="submission" date="2020-08" db="EMBL/GenBank/DDBJ databases">
        <title>Genome sequence of Erysipelothrix inopinata DSM 15511T.</title>
        <authorList>
            <person name="Hyun D.-W."/>
            <person name="Bae J.-W."/>
        </authorList>
    </citation>
    <scope>NUCLEOTIDE SEQUENCE [LARGE SCALE GENOMIC DNA]</scope>
    <source>
        <strain evidence="2 3">DSM 15511</strain>
    </source>
</reference>
<keyword evidence="3" id="KW-1185">Reference proteome</keyword>
<dbReference type="EMBL" id="CP060715">
    <property type="protein sequence ID" value="QNN61078.1"/>
    <property type="molecule type" value="Genomic_DNA"/>
</dbReference>
<sequence>MENKQNSNLEVSRKDVIEFTSILEGIRYRLTLLIILVIILIATIYMVNI</sequence>
<proteinExistence type="predicted"/>
<dbReference type="KEGG" id="eio:H9L01_01555"/>
<dbReference type="Proteomes" id="UP000515928">
    <property type="component" value="Chromosome"/>
</dbReference>
<dbReference type="RefSeq" id="WP_187534196.1">
    <property type="nucleotide sequence ID" value="NZ_CBCSHU010000001.1"/>
</dbReference>
<feature type="transmembrane region" description="Helical" evidence="1">
    <location>
        <begin position="28"/>
        <end position="47"/>
    </location>
</feature>